<proteinExistence type="inferred from homology"/>
<comment type="function">
    <text evidence="5">Catalyzes hydrolytic cleavage of carbon-halogen bonds in halogenated aliphatic compounds, leading to the formation of the corresponding primary alcohols, halide ions and protons.</text>
</comment>
<evidence type="ECO:0000256" key="1">
    <source>
        <dbReference type="ARBA" id="ARBA00007213"/>
    </source>
</evidence>
<dbReference type="InterPro" id="IPR000073">
    <property type="entry name" value="AB_hydrolase_1"/>
</dbReference>
<keyword evidence="4 5" id="KW-0378">Hydrolase</keyword>
<evidence type="ECO:0000256" key="5">
    <source>
        <dbReference type="HAMAP-Rule" id="MF_01231"/>
    </source>
</evidence>
<feature type="active site" description="Nucleophile" evidence="5">
    <location>
        <position position="109"/>
    </location>
</feature>
<feature type="active site" description="Proton acceptor" evidence="5">
    <location>
        <position position="274"/>
    </location>
</feature>
<evidence type="ECO:0000313" key="8">
    <source>
        <dbReference type="Proteomes" id="UP001500392"/>
    </source>
</evidence>
<evidence type="ECO:0000256" key="2">
    <source>
        <dbReference type="ARBA" id="ARBA00011245"/>
    </source>
</evidence>
<feature type="active site" description="Proton donor" evidence="5">
    <location>
        <position position="133"/>
    </location>
</feature>
<dbReference type="InterPro" id="IPR000639">
    <property type="entry name" value="Epox_hydrolase-like"/>
</dbReference>
<dbReference type="Gene3D" id="3.40.50.1820">
    <property type="entry name" value="alpha/beta hydrolase"/>
    <property type="match status" value="1"/>
</dbReference>
<dbReference type="InterPro" id="IPR023594">
    <property type="entry name" value="Haloalkane_dehalogenase_2"/>
</dbReference>
<evidence type="ECO:0000256" key="4">
    <source>
        <dbReference type="ARBA" id="ARBA00022801"/>
    </source>
</evidence>
<dbReference type="RefSeq" id="WP_344935168.1">
    <property type="nucleotide sequence ID" value="NZ_BAABDM010000003.1"/>
</dbReference>
<comment type="subunit">
    <text evidence="2 5">Monomer.</text>
</comment>
<dbReference type="HAMAP" id="MF_01231">
    <property type="entry name" value="Haloalk_dehal_type2"/>
    <property type="match status" value="1"/>
</dbReference>
<feature type="domain" description="AB hydrolase-1" evidence="6">
    <location>
        <begin position="32"/>
        <end position="280"/>
    </location>
</feature>
<protein>
    <recommendedName>
        <fullName evidence="3 5">Haloalkane dehalogenase</fullName>
        <ecNumber evidence="3 5">3.8.1.5</ecNumber>
    </recommendedName>
</protein>
<comment type="caution">
    <text evidence="7">The sequence shown here is derived from an EMBL/GenBank/DDBJ whole genome shotgun (WGS) entry which is preliminary data.</text>
</comment>
<reference evidence="8" key="1">
    <citation type="journal article" date="2019" name="Int. J. Syst. Evol. Microbiol.">
        <title>The Global Catalogue of Microorganisms (GCM) 10K type strain sequencing project: providing services to taxonomists for standard genome sequencing and annotation.</title>
        <authorList>
            <consortium name="The Broad Institute Genomics Platform"/>
            <consortium name="The Broad Institute Genome Sequencing Center for Infectious Disease"/>
            <person name="Wu L."/>
            <person name="Ma J."/>
        </authorList>
    </citation>
    <scope>NUCLEOTIDE SEQUENCE [LARGE SCALE GENOMIC DNA]</scope>
    <source>
        <strain evidence="8">JCM 17304</strain>
    </source>
</reference>
<comment type="similarity">
    <text evidence="1 5">Belongs to the haloalkane dehalogenase family. Type 2 subfamily.</text>
</comment>
<dbReference type="PANTHER" id="PTHR43329">
    <property type="entry name" value="EPOXIDE HYDROLASE"/>
    <property type="match status" value="1"/>
</dbReference>
<accession>A0ABP7WRU2</accession>
<gene>
    <name evidence="5" type="primary">dhaA</name>
    <name evidence="7" type="ORF">GCM10022414_19210</name>
</gene>
<evidence type="ECO:0000259" key="6">
    <source>
        <dbReference type="Pfam" id="PF00561"/>
    </source>
</evidence>
<dbReference type="EMBL" id="BAABDM010000003">
    <property type="protein sequence ID" value="GAA4095237.1"/>
    <property type="molecule type" value="Genomic_DNA"/>
</dbReference>
<dbReference type="Proteomes" id="UP001500392">
    <property type="component" value="Unassembled WGS sequence"/>
</dbReference>
<organism evidence="7 8">
    <name type="scientific">Zhongshania borealis</name>
    <dbReference type="NCBI Taxonomy" id="889488"/>
    <lineage>
        <taxon>Bacteria</taxon>
        <taxon>Pseudomonadati</taxon>
        <taxon>Pseudomonadota</taxon>
        <taxon>Gammaproteobacteria</taxon>
        <taxon>Cellvibrionales</taxon>
        <taxon>Spongiibacteraceae</taxon>
        <taxon>Zhongshania</taxon>
    </lineage>
</organism>
<sequence>MKKISEQYPYQKKYKTIHGKRMAYMESGEGDPIVFLHGNPTSSYLWRNIMPHLEGRGRLIAPDLIGMGDSEKLDNSGVDSYTYVEHRKYLFALLEELGVKENVTLVIHDWGSGLGFHWAKMNASALKGIAFMEAIVGPIPTWDDFPKDAQELFQGFRSPAGEQMILEDNLFIEFVLPGMILRPLSDAEMAEYRRPFSNSGEDRRPTLTWPRQLPIAGEPENVVEIISEYSAWLAQCDIPKLFVNAEPGVLITGAVRDYVRSWPNLSEASVPGLHFMQEDSPHEIGQAIAEWHLSLL</sequence>
<dbReference type="InterPro" id="IPR029058">
    <property type="entry name" value="AB_hydrolase_fold"/>
</dbReference>
<dbReference type="EC" id="3.8.1.5" evidence="3 5"/>
<comment type="catalytic activity">
    <reaction evidence="5">
        <text>1-haloalkane + H2O = a halide anion + a primary alcohol + H(+)</text>
        <dbReference type="Rhea" id="RHEA:19081"/>
        <dbReference type="ChEBI" id="CHEBI:15377"/>
        <dbReference type="ChEBI" id="CHEBI:15378"/>
        <dbReference type="ChEBI" id="CHEBI:15734"/>
        <dbReference type="ChEBI" id="CHEBI:16042"/>
        <dbReference type="ChEBI" id="CHEBI:18060"/>
        <dbReference type="EC" id="3.8.1.5"/>
    </reaction>
</comment>
<dbReference type="PRINTS" id="PR00412">
    <property type="entry name" value="EPOXHYDRLASE"/>
</dbReference>
<dbReference type="NCBIfam" id="NF002938">
    <property type="entry name" value="PRK03592.1"/>
    <property type="match status" value="1"/>
</dbReference>
<name>A0ABP7WRU2_9GAMM</name>
<dbReference type="SUPFAM" id="SSF53474">
    <property type="entry name" value="alpha/beta-Hydrolases"/>
    <property type="match status" value="1"/>
</dbReference>
<evidence type="ECO:0000256" key="3">
    <source>
        <dbReference type="ARBA" id="ARBA00012065"/>
    </source>
</evidence>
<keyword evidence="8" id="KW-1185">Reference proteome</keyword>
<evidence type="ECO:0000313" key="7">
    <source>
        <dbReference type="EMBL" id="GAA4095237.1"/>
    </source>
</evidence>
<dbReference type="Pfam" id="PF00561">
    <property type="entry name" value="Abhydrolase_1"/>
    <property type="match status" value="1"/>
</dbReference>